<dbReference type="Gene3D" id="6.10.250.730">
    <property type="match status" value="1"/>
</dbReference>
<dbReference type="InterPro" id="IPR010385">
    <property type="entry name" value="DUF982"/>
</dbReference>
<evidence type="ECO:0000313" key="2">
    <source>
        <dbReference type="Proteomes" id="UP000254701"/>
    </source>
</evidence>
<reference evidence="1 2" key="1">
    <citation type="submission" date="2018-06" db="EMBL/GenBank/DDBJ databases">
        <authorList>
            <consortium name="Pathogen Informatics"/>
            <person name="Doyle S."/>
        </authorList>
    </citation>
    <scope>NUCLEOTIDE SEQUENCE [LARGE SCALE GENOMIC DNA]</scope>
    <source>
        <strain evidence="1 2">NCTC10684</strain>
    </source>
</reference>
<dbReference type="Proteomes" id="UP000254701">
    <property type="component" value="Unassembled WGS sequence"/>
</dbReference>
<protein>
    <submittedName>
        <fullName evidence="1">Protein of uncharacterized function (DUF982)</fullName>
    </submittedName>
</protein>
<dbReference type="RefSeq" id="WP_165915771.1">
    <property type="nucleotide sequence ID" value="NZ_BAAAVY010000037.1"/>
</dbReference>
<proteinExistence type="predicted"/>
<dbReference type="Pfam" id="PF06169">
    <property type="entry name" value="DUF982"/>
    <property type="match status" value="1"/>
</dbReference>
<evidence type="ECO:0000313" key="1">
    <source>
        <dbReference type="EMBL" id="SUU90702.1"/>
    </source>
</evidence>
<organism evidence="1 2">
    <name type="scientific">Aminobacter aminovorans</name>
    <name type="common">Chelatobacter heintzii</name>
    <dbReference type="NCBI Taxonomy" id="83263"/>
    <lineage>
        <taxon>Bacteria</taxon>
        <taxon>Pseudomonadati</taxon>
        <taxon>Pseudomonadota</taxon>
        <taxon>Alphaproteobacteria</taxon>
        <taxon>Hyphomicrobiales</taxon>
        <taxon>Phyllobacteriaceae</taxon>
        <taxon>Aminobacter</taxon>
    </lineage>
</organism>
<gene>
    <name evidence="1" type="ORF">NCTC10684_03960</name>
</gene>
<name>A0A380WQT3_AMIAI</name>
<dbReference type="EMBL" id="UFSM01000001">
    <property type="protein sequence ID" value="SUU90702.1"/>
    <property type="molecule type" value="Genomic_DNA"/>
</dbReference>
<accession>A0A380WQT3</accession>
<dbReference type="AlphaFoldDB" id="A0A380WQT3"/>
<sequence length="77" mass="8342">MEFDIVWIAFDGRTIAISSIDEAWTFLSEWPGGLHTEMAHLAGIALTRAEAGQISTAEARQAFLDFCLDADILAATA</sequence>